<gene>
    <name evidence="3" type="ORF">GCM10007852_14750</name>
</gene>
<dbReference type="RefSeq" id="WP_284216861.1">
    <property type="nucleotide sequence ID" value="NZ_BSOT01000005.1"/>
</dbReference>
<dbReference type="PANTHER" id="PTHR16509">
    <property type="match status" value="1"/>
</dbReference>
<dbReference type="GO" id="GO:0047631">
    <property type="term" value="F:ADP-ribose diphosphatase activity"/>
    <property type="evidence" value="ECO:0007669"/>
    <property type="project" value="TreeGrafter"/>
</dbReference>
<dbReference type="GO" id="GO:0008663">
    <property type="term" value="F:2',3'-cyclic-nucleotide 2'-phosphodiesterase activity"/>
    <property type="evidence" value="ECO:0007669"/>
    <property type="project" value="TreeGrafter"/>
</dbReference>
<accession>A0AA37SWX2</accession>
<dbReference type="GO" id="GO:0030145">
    <property type="term" value="F:manganese ion binding"/>
    <property type="evidence" value="ECO:0007669"/>
    <property type="project" value="TreeGrafter"/>
</dbReference>
<evidence type="ECO:0000256" key="1">
    <source>
        <dbReference type="SAM" id="SignalP"/>
    </source>
</evidence>
<name>A0AA37SWX2_9ALTE</name>
<feature type="domain" description="Calcineurin-like phosphoesterase" evidence="2">
    <location>
        <begin position="36"/>
        <end position="249"/>
    </location>
</feature>
<dbReference type="GO" id="GO:0047734">
    <property type="term" value="F:CDP-glycerol diphosphatase activity"/>
    <property type="evidence" value="ECO:0007669"/>
    <property type="project" value="TreeGrafter"/>
</dbReference>
<dbReference type="Gene3D" id="3.60.21.10">
    <property type="match status" value="1"/>
</dbReference>
<protein>
    <submittedName>
        <fullName evidence="3">Phosphatase</fullName>
    </submittedName>
</protein>
<sequence length="301" mass="34512">MDRLSFSGKLPFSIYAVGFLAMLMTSLSADASPLEFGVIADCQYANIENKGARLYRSCPQKLADAVNNFNDSNVEGVFHLGDFIDIHYESFQTLFSISKKLNVPLYHVLGNHDYSVANKYKADIHRLLGMPARYYSFTRKNWRFVVVDGNDVSTFGWPKESEEHRRNMHLYKEKYQNEETWNGGIGEIQLKWLASELQIADDLKQHVVILSHFPVYPEDRHNLWNADDVLDLLTNYKSVRAWFNGHNHSGNYAKFSGIHFVTFNAMLDTEETAFSRVKFNDTNIEIIGTGKQGSMSLEILD</sequence>
<dbReference type="AlphaFoldDB" id="A0AA37SWX2"/>
<comment type="caution">
    <text evidence="3">The sequence shown here is derived from an EMBL/GenBank/DDBJ whole genome shotgun (WGS) entry which is preliminary data.</text>
</comment>
<feature type="chain" id="PRO_5041445089" evidence="1">
    <location>
        <begin position="32"/>
        <end position="301"/>
    </location>
</feature>
<dbReference type="InterPro" id="IPR004843">
    <property type="entry name" value="Calcineurin-like_PHP"/>
</dbReference>
<reference evidence="3" key="2">
    <citation type="submission" date="2023-01" db="EMBL/GenBank/DDBJ databases">
        <title>Draft genome sequence of Agaribacter marinus strain NBRC 110023.</title>
        <authorList>
            <person name="Sun Q."/>
            <person name="Mori K."/>
        </authorList>
    </citation>
    <scope>NUCLEOTIDE SEQUENCE</scope>
    <source>
        <strain evidence="3">NBRC 110023</strain>
    </source>
</reference>
<dbReference type="Proteomes" id="UP001156601">
    <property type="component" value="Unassembled WGS sequence"/>
</dbReference>
<evidence type="ECO:0000259" key="2">
    <source>
        <dbReference type="Pfam" id="PF00149"/>
    </source>
</evidence>
<reference evidence="3" key="1">
    <citation type="journal article" date="2014" name="Int. J. Syst. Evol. Microbiol.">
        <title>Complete genome sequence of Corynebacterium casei LMG S-19264T (=DSM 44701T), isolated from a smear-ripened cheese.</title>
        <authorList>
            <consortium name="US DOE Joint Genome Institute (JGI-PGF)"/>
            <person name="Walter F."/>
            <person name="Albersmeier A."/>
            <person name="Kalinowski J."/>
            <person name="Ruckert C."/>
        </authorList>
    </citation>
    <scope>NUCLEOTIDE SEQUENCE</scope>
    <source>
        <strain evidence="3">NBRC 110023</strain>
    </source>
</reference>
<dbReference type="PANTHER" id="PTHR16509:SF8">
    <property type="entry name" value="MANGANESE-DEPENDENT ADP-RIBOSE_CDP-ALCOHOL DIPHOSPHATASE"/>
    <property type="match status" value="1"/>
</dbReference>
<keyword evidence="1" id="KW-0732">Signal</keyword>
<dbReference type="InterPro" id="IPR029052">
    <property type="entry name" value="Metallo-depent_PP-like"/>
</dbReference>
<evidence type="ECO:0000313" key="3">
    <source>
        <dbReference type="EMBL" id="GLR70567.1"/>
    </source>
</evidence>
<dbReference type="Pfam" id="PF00149">
    <property type="entry name" value="Metallophos"/>
    <property type="match status" value="1"/>
</dbReference>
<organism evidence="3 4">
    <name type="scientific">Agaribacter marinus</name>
    <dbReference type="NCBI Taxonomy" id="1431249"/>
    <lineage>
        <taxon>Bacteria</taxon>
        <taxon>Pseudomonadati</taxon>
        <taxon>Pseudomonadota</taxon>
        <taxon>Gammaproteobacteria</taxon>
        <taxon>Alteromonadales</taxon>
        <taxon>Alteromonadaceae</taxon>
        <taxon>Agaribacter</taxon>
    </lineage>
</organism>
<proteinExistence type="predicted"/>
<evidence type="ECO:0000313" key="4">
    <source>
        <dbReference type="Proteomes" id="UP001156601"/>
    </source>
</evidence>
<dbReference type="EMBL" id="BSOT01000005">
    <property type="protein sequence ID" value="GLR70567.1"/>
    <property type="molecule type" value="Genomic_DNA"/>
</dbReference>
<dbReference type="SUPFAM" id="SSF56300">
    <property type="entry name" value="Metallo-dependent phosphatases"/>
    <property type="match status" value="1"/>
</dbReference>
<feature type="signal peptide" evidence="1">
    <location>
        <begin position="1"/>
        <end position="31"/>
    </location>
</feature>
<keyword evidence="4" id="KW-1185">Reference proteome</keyword>